<accession>A0AAN6Y6Q5</accession>
<dbReference type="EMBL" id="MU858113">
    <property type="protein sequence ID" value="KAK4213178.1"/>
    <property type="molecule type" value="Genomic_DNA"/>
</dbReference>
<comment type="caution">
    <text evidence="2">The sequence shown here is derived from an EMBL/GenBank/DDBJ whole genome shotgun (WGS) entry which is preliminary data.</text>
</comment>
<keyword evidence="1" id="KW-0812">Transmembrane</keyword>
<feature type="transmembrane region" description="Helical" evidence="1">
    <location>
        <begin position="133"/>
        <end position="153"/>
    </location>
</feature>
<feature type="non-terminal residue" evidence="2">
    <location>
        <position position="1"/>
    </location>
</feature>
<sequence>MIALALSCSCRFVSLSFQRNINPSLHPTIIHSTHLIVRASITKKTTNRQSFTKPITMPFSLRHIPALFQASTTTFGGIWPLFNARGAILEFGFPERIAGEPATHPIMAIGMARTTVLGLLLFLYYFRGQYREVDTLMAVMGFYVGIVDSWFVWKETGLLGWPAFRLVASWCFGAWGLAGMTASS</sequence>
<keyword evidence="1" id="KW-1133">Transmembrane helix</keyword>
<feature type="transmembrane region" description="Helical" evidence="1">
    <location>
        <begin position="159"/>
        <end position="178"/>
    </location>
</feature>
<evidence type="ECO:0000256" key="1">
    <source>
        <dbReference type="SAM" id="Phobius"/>
    </source>
</evidence>
<name>A0AAN6Y6Q5_9PEZI</name>
<organism evidence="2 3">
    <name type="scientific">Rhypophila decipiens</name>
    <dbReference type="NCBI Taxonomy" id="261697"/>
    <lineage>
        <taxon>Eukaryota</taxon>
        <taxon>Fungi</taxon>
        <taxon>Dikarya</taxon>
        <taxon>Ascomycota</taxon>
        <taxon>Pezizomycotina</taxon>
        <taxon>Sordariomycetes</taxon>
        <taxon>Sordariomycetidae</taxon>
        <taxon>Sordariales</taxon>
        <taxon>Naviculisporaceae</taxon>
        <taxon>Rhypophila</taxon>
    </lineage>
</organism>
<keyword evidence="1" id="KW-0472">Membrane</keyword>
<proteinExistence type="predicted"/>
<dbReference type="Pfam" id="PF14087">
    <property type="entry name" value="DUF4267"/>
    <property type="match status" value="1"/>
</dbReference>
<dbReference type="Proteomes" id="UP001301769">
    <property type="component" value="Unassembled WGS sequence"/>
</dbReference>
<reference evidence="2" key="1">
    <citation type="journal article" date="2023" name="Mol. Phylogenet. Evol.">
        <title>Genome-scale phylogeny and comparative genomics of the fungal order Sordariales.</title>
        <authorList>
            <person name="Hensen N."/>
            <person name="Bonometti L."/>
            <person name="Westerberg I."/>
            <person name="Brannstrom I.O."/>
            <person name="Guillou S."/>
            <person name="Cros-Aarteil S."/>
            <person name="Calhoun S."/>
            <person name="Haridas S."/>
            <person name="Kuo A."/>
            <person name="Mondo S."/>
            <person name="Pangilinan J."/>
            <person name="Riley R."/>
            <person name="LaButti K."/>
            <person name="Andreopoulos B."/>
            <person name="Lipzen A."/>
            <person name="Chen C."/>
            <person name="Yan M."/>
            <person name="Daum C."/>
            <person name="Ng V."/>
            <person name="Clum A."/>
            <person name="Steindorff A."/>
            <person name="Ohm R.A."/>
            <person name="Martin F."/>
            <person name="Silar P."/>
            <person name="Natvig D.O."/>
            <person name="Lalanne C."/>
            <person name="Gautier V."/>
            <person name="Ament-Velasquez S.L."/>
            <person name="Kruys A."/>
            <person name="Hutchinson M.I."/>
            <person name="Powell A.J."/>
            <person name="Barry K."/>
            <person name="Miller A.N."/>
            <person name="Grigoriev I.V."/>
            <person name="Debuchy R."/>
            <person name="Gladieux P."/>
            <person name="Hiltunen Thoren M."/>
            <person name="Johannesson H."/>
        </authorList>
    </citation>
    <scope>NUCLEOTIDE SEQUENCE</scope>
    <source>
        <strain evidence="2">PSN293</strain>
    </source>
</reference>
<gene>
    <name evidence="2" type="ORF">QBC37DRAFT_423483</name>
</gene>
<feature type="transmembrane region" description="Helical" evidence="1">
    <location>
        <begin position="106"/>
        <end position="126"/>
    </location>
</feature>
<reference evidence="2" key="2">
    <citation type="submission" date="2023-05" db="EMBL/GenBank/DDBJ databases">
        <authorList>
            <consortium name="Lawrence Berkeley National Laboratory"/>
            <person name="Steindorff A."/>
            <person name="Hensen N."/>
            <person name="Bonometti L."/>
            <person name="Westerberg I."/>
            <person name="Brannstrom I.O."/>
            <person name="Guillou S."/>
            <person name="Cros-Aarteil S."/>
            <person name="Calhoun S."/>
            <person name="Haridas S."/>
            <person name="Kuo A."/>
            <person name="Mondo S."/>
            <person name="Pangilinan J."/>
            <person name="Riley R."/>
            <person name="Labutti K."/>
            <person name="Andreopoulos B."/>
            <person name="Lipzen A."/>
            <person name="Chen C."/>
            <person name="Yanf M."/>
            <person name="Daum C."/>
            <person name="Ng V."/>
            <person name="Clum A."/>
            <person name="Ohm R."/>
            <person name="Martin F."/>
            <person name="Silar P."/>
            <person name="Natvig D."/>
            <person name="Lalanne C."/>
            <person name="Gautier V."/>
            <person name="Ament-Velasquez S.L."/>
            <person name="Kruys A."/>
            <person name="Hutchinson M.I."/>
            <person name="Powell A.J."/>
            <person name="Barry K."/>
            <person name="Miller A.N."/>
            <person name="Grigoriev I.V."/>
            <person name="Debuchy R."/>
            <person name="Gladieux P."/>
            <person name="Thoren M.H."/>
            <person name="Johannesson H."/>
        </authorList>
    </citation>
    <scope>NUCLEOTIDE SEQUENCE</scope>
    <source>
        <strain evidence="2">PSN293</strain>
    </source>
</reference>
<evidence type="ECO:0000313" key="3">
    <source>
        <dbReference type="Proteomes" id="UP001301769"/>
    </source>
</evidence>
<protein>
    <submittedName>
        <fullName evidence="2">Uncharacterized protein</fullName>
    </submittedName>
</protein>
<dbReference type="InterPro" id="IPR025363">
    <property type="entry name" value="DUF4267"/>
</dbReference>
<keyword evidence="3" id="KW-1185">Reference proteome</keyword>
<dbReference type="AlphaFoldDB" id="A0AAN6Y6Q5"/>
<evidence type="ECO:0000313" key="2">
    <source>
        <dbReference type="EMBL" id="KAK4213178.1"/>
    </source>
</evidence>